<keyword evidence="1" id="KW-1133">Transmembrane helix</keyword>
<sequence>MERGLMMLLHALLLGVLLYLVMVYGLKQSTRVAEDRSVLLGALVLAYMVLFGHGLPTKLNKNLM</sequence>
<protein>
    <submittedName>
        <fullName evidence="2">Uncharacterized protein</fullName>
    </submittedName>
</protein>
<feature type="transmembrane region" description="Helical" evidence="1">
    <location>
        <begin position="6"/>
        <end position="26"/>
    </location>
</feature>
<keyword evidence="1" id="KW-0812">Transmembrane</keyword>
<keyword evidence="1" id="KW-0472">Membrane</keyword>
<accession>A0A6C0FFG2</accession>
<evidence type="ECO:0000313" key="2">
    <source>
        <dbReference type="EMBL" id="QHT37825.1"/>
    </source>
</evidence>
<proteinExistence type="predicted"/>
<name>A0A6C0FFG2_9ZZZZ</name>
<organism evidence="2">
    <name type="scientific">viral metagenome</name>
    <dbReference type="NCBI Taxonomy" id="1070528"/>
    <lineage>
        <taxon>unclassified sequences</taxon>
        <taxon>metagenomes</taxon>
        <taxon>organismal metagenomes</taxon>
    </lineage>
</organism>
<reference evidence="2" key="1">
    <citation type="journal article" date="2020" name="Nature">
        <title>Giant virus diversity and host interactions through global metagenomics.</title>
        <authorList>
            <person name="Schulz F."/>
            <person name="Roux S."/>
            <person name="Paez-Espino D."/>
            <person name="Jungbluth S."/>
            <person name="Walsh D.A."/>
            <person name="Denef V.J."/>
            <person name="McMahon K.D."/>
            <person name="Konstantinidis K.T."/>
            <person name="Eloe-Fadrosh E.A."/>
            <person name="Kyrpides N.C."/>
            <person name="Woyke T."/>
        </authorList>
    </citation>
    <scope>NUCLEOTIDE SEQUENCE</scope>
    <source>
        <strain evidence="2">GVMAG-S-ERX556049-19</strain>
    </source>
</reference>
<feature type="transmembrane region" description="Helical" evidence="1">
    <location>
        <begin position="38"/>
        <end position="55"/>
    </location>
</feature>
<dbReference type="EMBL" id="MN738821">
    <property type="protein sequence ID" value="QHT37825.1"/>
    <property type="molecule type" value="Genomic_DNA"/>
</dbReference>
<dbReference type="AlphaFoldDB" id="A0A6C0FFG2"/>
<evidence type="ECO:0000256" key="1">
    <source>
        <dbReference type="SAM" id="Phobius"/>
    </source>
</evidence>